<evidence type="ECO:0000313" key="1">
    <source>
        <dbReference type="EMBL" id="NMM61178.1"/>
    </source>
</evidence>
<name>A0A7Y0ECZ7_9CLOT</name>
<protein>
    <submittedName>
        <fullName evidence="1">Uncharacterized protein</fullName>
    </submittedName>
</protein>
<dbReference type="RefSeq" id="WP_169295791.1">
    <property type="nucleotide sequence ID" value="NZ_JABBNI010000001.1"/>
</dbReference>
<sequence length="50" mass="6269">MEKDIRQKHYNRFEKFVTYDIEEREIDEQKIILEEIIRVANDMLKELNNK</sequence>
<dbReference type="EMBL" id="JABBNI010000001">
    <property type="protein sequence ID" value="NMM61178.1"/>
    <property type="molecule type" value="Genomic_DNA"/>
</dbReference>
<dbReference type="Proteomes" id="UP000537131">
    <property type="component" value="Unassembled WGS sequence"/>
</dbReference>
<reference evidence="1 2" key="1">
    <citation type="submission" date="2020-06" db="EMBL/GenBank/DDBJ databases">
        <title>Complete Genome Sequence of Clostridium muelleri sp. nov. P21T, an Acid-Alcohol Producing Acetogen Isolated from Old Hay.</title>
        <authorList>
            <person name="Duncan K.E."/>
            <person name="Tanner R.S."/>
        </authorList>
    </citation>
    <scope>NUCLEOTIDE SEQUENCE [LARGE SCALE GENOMIC DNA]</scope>
    <source>
        <strain evidence="1 2">P21</strain>
    </source>
</reference>
<dbReference type="AlphaFoldDB" id="A0A7Y0ECZ7"/>
<keyword evidence="2" id="KW-1185">Reference proteome</keyword>
<organism evidence="1 2">
    <name type="scientific">Clostridium muellerianum</name>
    <dbReference type="NCBI Taxonomy" id="2716538"/>
    <lineage>
        <taxon>Bacteria</taxon>
        <taxon>Bacillati</taxon>
        <taxon>Bacillota</taxon>
        <taxon>Clostridia</taxon>
        <taxon>Eubacteriales</taxon>
        <taxon>Clostridiaceae</taxon>
        <taxon>Clostridium</taxon>
    </lineage>
</organism>
<proteinExistence type="predicted"/>
<evidence type="ECO:0000313" key="2">
    <source>
        <dbReference type="Proteomes" id="UP000537131"/>
    </source>
</evidence>
<gene>
    <name evidence="1" type="ORF">HBE96_00355</name>
</gene>
<comment type="caution">
    <text evidence="1">The sequence shown here is derived from an EMBL/GenBank/DDBJ whole genome shotgun (WGS) entry which is preliminary data.</text>
</comment>
<accession>A0A7Y0ECZ7</accession>